<keyword evidence="13" id="KW-1185">Reference proteome</keyword>
<dbReference type="GO" id="GO:0016758">
    <property type="term" value="F:hexosyltransferase activity"/>
    <property type="evidence" value="ECO:0007669"/>
    <property type="project" value="InterPro"/>
</dbReference>
<evidence type="ECO:0000256" key="9">
    <source>
        <dbReference type="ARBA" id="ARBA00023136"/>
    </source>
</evidence>
<keyword evidence="3 11" id="KW-0328">Glycosyltransferase</keyword>
<keyword evidence="4" id="KW-0808">Transferase</keyword>
<dbReference type="AlphaFoldDB" id="A0A443SR10"/>
<comment type="caution">
    <text evidence="12">The sequence shown here is derived from an EMBL/GenBank/DDBJ whole genome shotgun (WGS) entry which is preliminary data.</text>
</comment>
<keyword evidence="5" id="KW-0812">Transmembrane</keyword>
<name>A0A443SR10_9ACAR</name>
<dbReference type="PANTHER" id="PTHR11214">
    <property type="entry name" value="BETA-1,3-N-ACETYLGLUCOSAMINYLTRANSFERASE"/>
    <property type="match status" value="1"/>
</dbReference>
<dbReference type="GO" id="GO:0008194">
    <property type="term" value="F:UDP-glycosyltransferase activity"/>
    <property type="evidence" value="ECO:0007669"/>
    <property type="project" value="TreeGrafter"/>
</dbReference>
<evidence type="ECO:0000313" key="12">
    <source>
        <dbReference type="EMBL" id="RWS29949.1"/>
    </source>
</evidence>
<comment type="subcellular location">
    <subcellularLocation>
        <location evidence="1 11">Golgi apparatus membrane</location>
        <topology evidence="1 11">Single-pass type II membrane protein</topology>
    </subcellularLocation>
</comment>
<dbReference type="Pfam" id="PF01762">
    <property type="entry name" value="Galactosyl_T"/>
    <property type="match status" value="1"/>
</dbReference>
<evidence type="ECO:0000256" key="6">
    <source>
        <dbReference type="ARBA" id="ARBA00022968"/>
    </source>
</evidence>
<evidence type="ECO:0000256" key="10">
    <source>
        <dbReference type="ARBA" id="ARBA00023180"/>
    </source>
</evidence>
<dbReference type="Proteomes" id="UP000288716">
    <property type="component" value="Unassembled WGS sequence"/>
</dbReference>
<evidence type="ECO:0000256" key="7">
    <source>
        <dbReference type="ARBA" id="ARBA00022989"/>
    </source>
</evidence>
<comment type="similarity">
    <text evidence="2 11">Belongs to the glycosyltransferase 31 family.</text>
</comment>
<organism evidence="12 13">
    <name type="scientific">Leptotrombidium deliense</name>
    <dbReference type="NCBI Taxonomy" id="299467"/>
    <lineage>
        <taxon>Eukaryota</taxon>
        <taxon>Metazoa</taxon>
        <taxon>Ecdysozoa</taxon>
        <taxon>Arthropoda</taxon>
        <taxon>Chelicerata</taxon>
        <taxon>Arachnida</taxon>
        <taxon>Acari</taxon>
        <taxon>Acariformes</taxon>
        <taxon>Trombidiformes</taxon>
        <taxon>Prostigmata</taxon>
        <taxon>Anystina</taxon>
        <taxon>Parasitengona</taxon>
        <taxon>Trombiculoidea</taxon>
        <taxon>Trombiculidae</taxon>
        <taxon>Leptotrombidium</taxon>
    </lineage>
</organism>
<evidence type="ECO:0000256" key="5">
    <source>
        <dbReference type="ARBA" id="ARBA00022692"/>
    </source>
</evidence>
<reference evidence="12 13" key="1">
    <citation type="journal article" date="2018" name="Gigascience">
        <title>Genomes of trombidid mites reveal novel predicted allergens and laterally-transferred genes associated with secondary metabolism.</title>
        <authorList>
            <person name="Dong X."/>
            <person name="Chaisiri K."/>
            <person name="Xia D."/>
            <person name="Armstrong S.D."/>
            <person name="Fang Y."/>
            <person name="Donnelly M.J."/>
            <person name="Kadowaki T."/>
            <person name="McGarry J.W."/>
            <person name="Darby A.C."/>
            <person name="Makepeace B.L."/>
        </authorList>
    </citation>
    <scope>NUCLEOTIDE SEQUENCE [LARGE SCALE GENOMIC DNA]</scope>
    <source>
        <strain evidence="12">UoL-UT</strain>
    </source>
</reference>
<dbReference type="VEuPathDB" id="VectorBase:LDEU002093"/>
<keyword evidence="10" id="KW-0325">Glycoprotein</keyword>
<dbReference type="STRING" id="299467.A0A443SR10"/>
<dbReference type="GO" id="GO:0000139">
    <property type="term" value="C:Golgi membrane"/>
    <property type="evidence" value="ECO:0007669"/>
    <property type="project" value="UniProtKB-SubCell"/>
</dbReference>
<evidence type="ECO:0000256" key="3">
    <source>
        <dbReference type="ARBA" id="ARBA00022676"/>
    </source>
</evidence>
<dbReference type="PANTHER" id="PTHR11214:SF349">
    <property type="entry name" value="BETA-1,3-GALACTOSYLTRANSFERASE BRN"/>
    <property type="match status" value="1"/>
</dbReference>
<dbReference type="EMBL" id="NCKV01000704">
    <property type="protein sequence ID" value="RWS29949.1"/>
    <property type="molecule type" value="Genomic_DNA"/>
</dbReference>
<dbReference type="OrthoDB" id="5957813at2759"/>
<dbReference type="InterPro" id="IPR002659">
    <property type="entry name" value="Glyco_trans_31"/>
</dbReference>
<accession>A0A443SR10</accession>
<dbReference type="EC" id="2.4.1.-" evidence="11"/>
<evidence type="ECO:0000256" key="4">
    <source>
        <dbReference type="ARBA" id="ARBA00022679"/>
    </source>
</evidence>
<dbReference type="Gene3D" id="3.90.550.50">
    <property type="match status" value="1"/>
</dbReference>
<sequence>MALSVSTRTLYVSLCLMCLIMFADIIDILTTNPSIQFAEEQFFSPNSSVINKIVTFRRNNIHTNMVPEVNFWNKTYIMKCERKCGENINLRENQVLVMFMIKSAINNFEKRDALRRTWAEEKQIDNFILKRTFILGACDYSNVIECRRKLDTESDLNNDLIEVDFKDAYYNNTLKTMHAFKWIITYCPQASFVLFVDDDYYVSPANLIRFLKQILYLNKSKDQIKLYAGFVQRNVSPIRDRTSKWYVSWQDYPYSVYPPFINAGAYLISQSALLDMYYASLYVKRFLFDDVYVSFLASKVSIEATHNDNFHRLSMPANYSSVIASHGIQKFDCKRIKSKLMRMSRALRLITD</sequence>
<gene>
    <name evidence="12" type="ORF">B4U80_05135</name>
</gene>
<keyword evidence="8 11" id="KW-0333">Golgi apparatus</keyword>
<protein>
    <recommendedName>
        <fullName evidence="11">Hexosyltransferase</fullName>
        <ecNumber evidence="11">2.4.1.-</ecNumber>
    </recommendedName>
</protein>
<keyword evidence="6" id="KW-0735">Signal-anchor</keyword>
<evidence type="ECO:0000256" key="8">
    <source>
        <dbReference type="ARBA" id="ARBA00023034"/>
    </source>
</evidence>
<evidence type="ECO:0000256" key="2">
    <source>
        <dbReference type="ARBA" id="ARBA00008661"/>
    </source>
</evidence>
<dbReference type="FunFam" id="3.90.550.50:FF:000001">
    <property type="entry name" value="Hexosyltransferase"/>
    <property type="match status" value="1"/>
</dbReference>
<evidence type="ECO:0000256" key="1">
    <source>
        <dbReference type="ARBA" id="ARBA00004323"/>
    </source>
</evidence>
<evidence type="ECO:0000313" key="13">
    <source>
        <dbReference type="Proteomes" id="UP000288716"/>
    </source>
</evidence>
<keyword evidence="7" id="KW-1133">Transmembrane helix</keyword>
<keyword evidence="9" id="KW-0472">Membrane</keyword>
<proteinExistence type="inferred from homology"/>
<evidence type="ECO:0000256" key="11">
    <source>
        <dbReference type="RuleBase" id="RU363063"/>
    </source>
</evidence>
<dbReference type="GO" id="GO:0006493">
    <property type="term" value="P:protein O-linked glycosylation"/>
    <property type="evidence" value="ECO:0007669"/>
    <property type="project" value="TreeGrafter"/>
</dbReference>